<feature type="signal peptide" evidence="1">
    <location>
        <begin position="1"/>
        <end position="18"/>
    </location>
</feature>
<dbReference type="AlphaFoldDB" id="A0A0N0PAZ8"/>
<dbReference type="PROSITE" id="PS51257">
    <property type="entry name" value="PROKAR_LIPOPROTEIN"/>
    <property type="match status" value="1"/>
</dbReference>
<dbReference type="InParanoid" id="A0A0N0PAZ8"/>
<gene>
    <name evidence="2" type="ORF">RR48_02877</name>
</gene>
<evidence type="ECO:0000313" key="3">
    <source>
        <dbReference type="Proteomes" id="UP000053240"/>
    </source>
</evidence>
<feature type="chain" id="PRO_5005857420" evidence="1">
    <location>
        <begin position="19"/>
        <end position="80"/>
    </location>
</feature>
<keyword evidence="1" id="KW-0732">Signal</keyword>
<sequence length="80" mass="8853">MRVTLPVVCATVAALAAACPPASHRPASAALTRALRPLPVLLPQRRQFLVRAPQQQEYDDRHHNDLVYEFNVFADDYGVG</sequence>
<evidence type="ECO:0000313" key="2">
    <source>
        <dbReference type="EMBL" id="KPJ07507.1"/>
    </source>
</evidence>
<keyword evidence="3" id="KW-1185">Reference proteome</keyword>
<proteinExistence type="predicted"/>
<name>A0A0N0PAZ8_PAPMA</name>
<evidence type="ECO:0000256" key="1">
    <source>
        <dbReference type="SAM" id="SignalP"/>
    </source>
</evidence>
<accession>A0A0N0PAZ8</accession>
<reference evidence="2 3" key="1">
    <citation type="journal article" date="2015" name="Nat. Commun.">
        <title>Outbred genome sequencing and CRISPR/Cas9 gene editing in butterflies.</title>
        <authorList>
            <person name="Li X."/>
            <person name="Fan D."/>
            <person name="Zhang W."/>
            <person name="Liu G."/>
            <person name="Zhang L."/>
            <person name="Zhao L."/>
            <person name="Fang X."/>
            <person name="Chen L."/>
            <person name="Dong Y."/>
            <person name="Chen Y."/>
            <person name="Ding Y."/>
            <person name="Zhao R."/>
            <person name="Feng M."/>
            <person name="Zhu Y."/>
            <person name="Feng Y."/>
            <person name="Jiang X."/>
            <person name="Zhu D."/>
            <person name="Xiang H."/>
            <person name="Feng X."/>
            <person name="Li S."/>
            <person name="Wang J."/>
            <person name="Zhang G."/>
            <person name="Kronforst M.R."/>
            <person name="Wang W."/>
        </authorList>
    </citation>
    <scope>NUCLEOTIDE SEQUENCE [LARGE SCALE GENOMIC DNA]</scope>
    <source>
        <strain evidence="2">Ya'a_city_454_Pm</strain>
        <tissue evidence="2">Whole body</tissue>
    </source>
</reference>
<dbReference type="Proteomes" id="UP000053240">
    <property type="component" value="Unassembled WGS sequence"/>
</dbReference>
<protein>
    <submittedName>
        <fullName evidence="2">Uncharacterized protein</fullName>
    </submittedName>
</protein>
<organism evidence="2 3">
    <name type="scientific">Papilio machaon</name>
    <name type="common">Old World swallowtail butterfly</name>
    <dbReference type="NCBI Taxonomy" id="76193"/>
    <lineage>
        <taxon>Eukaryota</taxon>
        <taxon>Metazoa</taxon>
        <taxon>Ecdysozoa</taxon>
        <taxon>Arthropoda</taxon>
        <taxon>Hexapoda</taxon>
        <taxon>Insecta</taxon>
        <taxon>Pterygota</taxon>
        <taxon>Neoptera</taxon>
        <taxon>Endopterygota</taxon>
        <taxon>Lepidoptera</taxon>
        <taxon>Glossata</taxon>
        <taxon>Ditrysia</taxon>
        <taxon>Papilionoidea</taxon>
        <taxon>Papilionidae</taxon>
        <taxon>Papilioninae</taxon>
        <taxon>Papilio</taxon>
    </lineage>
</organism>
<dbReference type="EMBL" id="KQ461184">
    <property type="protein sequence ID" value="KPJ07507.1"/>
    <property type="molecule type" value="Genomic_DNA"/>
</dbReference>